<protein>
    <submittedName>
        <fullName evidence="3">Uncharacterized protein</fullName>
    </submittedName>
</protein>
<comment type="similarity">
    <text evidence="1">Belongs to the phD/YefM antitoxin family.</text>
</comment>
<feature type="region of interest" description="Disordered" evidence="2">
    <location>
        <begin position="1"/>
        <end position="22"/>
    </location>
</feature>
<proteinExistence type="inferred from homology"/>
<accession>A0A8H9MU37</accession>
<dbReference type="EMBL" id="DACQKT010000016">
    <property type="protein sequence ID" value="HAS6679610.1"/>
    <property type="molecule type" value="Genomic_DNA"/>
</dbReference>
<evidence type="ECO:0000313" key="3">
    <source>
        <dbReference type="EMBL" id="HAS6679610.1"/>
    </source>
</evidence>
<feature type="compositionally biased region" description="Basic and acidic residues" evidence="2">
    <location>
        <begin position="1"/>
        <end position="16"/>
    </location>
</feature>
<dbReference type="InterPro" id="IPR036165">
    <property type="entry name" value="YefM-like_sf"/>
</dbReference>
<sequence length="47" mass="5496">MKKNSEKKQSHQKQSETDYLLSSKENKAHLMESIEQIKRGKGVEHQV</sequence>
<dbReference type="AlphaFoldDB" id="A0A8H9MU37"/>
<dbReference type="Proteomes" id="UP000856022">
    <property type="component" value="Unassembled WGS sequence"/>
</dbReference>
<organism evidence="3">
    <name type="scientific">Vibrio parahaemolyticus</name>
    <dbReference type="NCBI Taxonomy" id="670"/>
    <lineage>
        <taxon>Bacteria</taxon>
        <taxon>Pseudomonadati</taxon>
        <taxon>Pseudomonadota</taxon>
        <taxon>Gammaproteobacteria</taxon>
        <taxon>Vibrionales</taxon>
        <taxon>Vibrionaceae</taxon>
        <taxon>Vibrio</taxon>
    </lineage>
</organism>
<comment type="caution">
    <text evidence="3">The sequence shown here is derived from an EMBL/GenBank/DDBJ whole genome shotgun (WGS) entry which is preliminary data.</text>
</comment>
<reference evidence="3" key="2">
    <citation type="submission" date="2019-12" db="EMBL/GenBank/DDBJ databases">
        <authorList>
            <consortium name="NCBI Pathogen Detection Project"/>
        </authorList>
    </citation>
    <scope>NUCLEOTIDE SEQUENCE</scope>
    <source>
        <strain evidence="3">1930</strain>
    </source>
</reference>
<evidence type="ECO:0000256" key="2">
    <source>
        <dbReference type="SAM" id="MobiDB-lite"/>
    </source>
</evidence>
<dbReference type="RefSeq" id="WP_159408427.1">
    <property type="nucleotide sequence ID" value="NZ_CP034298.1"/>
</dbReference>
<gene>
    <name evidence="3" type="ORF">I7278_22760</name>
</gene>
<evidence type="ECO:0000256" key="1">
    <source>
        <dbReference type="ARBA" id="ARBA00009981"/>
    </source>
</evidence>
<dbReference type="Gene3D" id="6.10.250.330">
    <property type="match status" value="1"/>
</dbReference>
<name>A0A8H9MU37_VIBPH</name>
<dbReference type="SUPFAM" id="SSF143120">
    <property type="entry name" value="YefM-like"/>
    <property type="match status" value="1"/>
</dbReference>
<reference evidence="3" key="1">
    <citation type="journal article" date="2018" name="Genome Biol.">
        <title>SKESA: strategic k-mer extension for scrupulous assemblies.</title>
        <authorList>
            <person name="Souvorov A."/>
            <person name="Agarwala R."/>
            <person name="Lipman D.J."/>
        </authorList>
    </citation>
    <scope>NUCLEOTIDE SEQUENCE</scope>
    <source>
        <strain evidence="3">1930</strain>
    </source>
</reference>